<name>A0A179ES86_ENTTH</name>
<dbReference type="Proteomes" id="UP000321361">
    <property type="component" value="Unassembled WGS sequence"/>
</dbReference>
<keyword evidence="3" id="KW-1185">Reference proteome</keyword>
<reference evidence="2 3" key="1">
    <citation type="submission" date="2016-04" db="EMBL/GenBank/DDBJ databases">
        <title>Draft genome of an Enterococcus thailandicus strain isolated from bovine feces.</title>
        <authorList>
            <person name="Beukers A.G."/>
            <person name="Zaheer R."/>
            <person name="Goji N."/>
            <person name="Cook S.R."/>
            <person name="Amoako K."/>
            <person name="Chaves A.V."/>
            <person name="Ward M.P."/>
            <person name="Mcallister T.A."/>
        </authorList>
    </citation>
    <scope>NUCLEOTIDE SEQUENCE [LARGE SCALE GENOMIC DNA]</scope>
    <source>
        <strain evidence="2 3">F0711D 46</strain>
    </source>
</reference>
<proteinExistence type="predicted"/>
<dbReference type="AlphaFoldDB" id="A0A179ES86"/>
<dbReference type="EMBL" id="BJUG01000007">
    <property type="protein sequence ID" value="GEK37292.1"/>
    <property type="molecule type" value="Genomic_DNA"/>
</dbReference>
<evidence type="ECO:0000313" key="2">
    <source>
        <dbReference type="EMBL" id="OAQ56117.1"/>
    </source>
</evidence>
<dbReference type="RefSeq" id="WP_067482878.1">
    <property type="nucleotide sequence ID" value="NZ_BJUG01000007.1"/>
</dbReference>
<accession>A0A179ES86</accession>
<evidence type="ECO:0000313" key="1">
    <source>
        <dbReference type="EMBL" id="GEK37292.1"/>
    </source>
</evidence>
<sequence length="89" mass="10464">MHTYVKVLGTSSTCFYALVDCNENKLVLKSFQGLNKPMREEIDVNQLTNLTKDTFWGGQRISFYYQEKLYQFYECGPAVIDYLQEKLFV</sequence>
<organism evidence="2 3">
    <name type="scientific">Enterococcus thailandicus</name>
    <dbReference type="NCBI Taxonomy" id="417368"/>
    <lineage>
        <taxon>Bacteria</taxon>
        <taxon>Bacillati</taxon>
        <taxon>Bacillota</taxon>
        <taxon>Bacilli</taxon>
        <taxon>Lactobacillales</taxon>
        <taxon>Enterococcaceae</taxon>
        <taxon>Enterococcus</taxon>
    </lineage>
</organism>
<evidence type="ECO:0000313" key="4">
    <source>
        <dbReference type="Proteomes" id="UP000321361"/>
    </source>
</evidence>
<reference evidence="1 4" key="2">
    <citation type="submission" date="2019-07" db="EMBL/GenBank/DDBJ databases">
        <title>Whole genome shotgun sequence of Enterococcus thailandicus NBRC 101867.</title>
        <authorList>
            <person name="Hosoyama A."/>
            <person name="Uohara A."/>
            <person name="Ohji S."/>
            <person name="Ichikawa N."/>
        </authorList>
    </citation>
    <scope>NUCLEOTIDE SEQUENCE [LARGE SCALE GENOMIC DNA]</scope>
    <source>
        <strain evidence="1 4">NBRC 101867</strain>
    </source>
</reference>
<comment type="caution">
    <text evidence="2">The sequence shown here is derived from an EMBL/GenBank/DDBJ whole genome shotgun (WGS) entry which is preliminary data.</text>
</comment>
<gene>
    <name evidence="2" type="ORF">A6E74_05190</name>
    <name evidence="1" type="ORF">ETH01_15790</name>
</gene>
<dbReference type="OrthoDB" id="2320264at2"/>
<dbReference type="EMBL" id="LWMN01000011">
    <property type="protein sequence ID" value="OAQ56117.1"/>
    <property type="molecule type" value="Genomic_DNA"/>
</dbReference>
<evidence type="ECO:0000313" key="3">
    <source>
        <dbReference type="Proteomes" id="UP000078516"/>
    </source>
</evidence>
<protein>
    <submittedName>
        <fullName evidence="2">Uncharacterized protein</fullName>
    </submittedName>
</protein>
<dbReference type="Proteomes" id="UP000078516">
    <property type="component" value="Unassembled WGS sequence"/>
</dbReference>